<keyword evidence="2" id="KW-1185">Reference proteome</keyword>
<accession>A0A2B7WER8</accession>
<comment type="caution">
    <text evidence="1">The sequence shown here is derived from an EMBL/GenBank/DDBJ whole genome shotgun (WGS) entry which is preliminary data.</text>
</comment>
<name>A0A2B7WER8_9EURO</name>
<evidence type="ECO:0000313" key="2">
    <source>
        <dbReference type="Proteomes" id="UP000223968"/>
    </source>
</evidence>
<dbReference type="AlphaFoldDB" id="A0A2B7WER8"/>
<gene>
    <name evidence="1" type="ORF">AJ79_10270</name>
</gene>
<proteinExistence type="predicted"/>
<dbReference type="Proteomes" id="UP000223968">
    <property type="component" value="Unassembled WGS sequence"/>
</dbReference>
<dbReference type="EMBL" id="PDNB01000412">
    <property type="protein sequence ID" value="PGG95092.1"/>
    <property type="molecule type" value="Genomic_DNA"/>
</dbReference>
<sequence length="135" mass="14729">MPVVETVTRGRSQFLHDDYDLIEAGVDNDVAAVIMADETAASISVVPPGLDMSNSFEGVLEMFQDRRSVVVYIMEPADGNTQISDAIKSYFISEGTGYVTYPSKWKTLGDNTHGIKAGRRANGTSWISIHGELVK</sequence>
<evidence type="ECO:0000313" key="1">
    <source>
        <dbReference type="EMBL" id="PGG95092.1"/>
    </source>
</evidence>
<organism evidence="1 2">
    <name type="scientific">Helicocarpus griseus UAMH5409</name>
    <dbReference type="NCBI Taxonomy" id="1447875"/>
    <lineage>
        <taxon>Eukaryota</taxon>
        <taxon>Fungi</taxon>
        <taxon>Dikarya</taxon>
        <taxon>Ascomycota</taxon>
        <taxon>Pezizomycotina</taxon>
        <taxon>Eurotiomycetes</taxon>
        <taxon>Eurotiomycetidae</taxon>
        <taxon>Onygenales</taxon>
        <taxon>Ajellomycetaceae</taxon>
        <taxon>Helicocarpus</taxon>
    </lineage>
</organism>
<protein>
    <submittedName>
        <fullName evidence="1">Uncharacterized protein</fullName>
    </submittedName>
</protein>
<reference evidence="1 2" key="1">
    <citation type="submission" date="2017-10" db="EMBL/GenBank/DDBJ databases">
        <title>Comparative genomics in systemic dimorphic fungi from Ajellomycetaceae.</title>
        <authorList>
            <person name="Munoz J.F."/>
            <person name="Mcewen J.G."/>
            <person name="Clay O.K."/>
            <person name="Cuomo C.A."/>
        </authorList>
    </citation>
    <scope>NUCLEOTIDE SEQUENCE [LARGE SCALE GENOMIC DNA]</scope>
    <source>
        <strain evidence="1 2">UAMH5409</strain>
    </source>
</reference>